<dbReference type="InterPro" id="IPR016136">
    <property type="entry name" value="DNA_helicase_N/primase_C"/>
</dbReference>
<comment type="domain">
    <text evidence="12">Contains an N-terminal zinc-binding domain, a central core domain that contains the primase activity, and a C-terminal DnaB-binding domain.</text>
</comment>
<dbReference type="SUPFAM" id="SSF56731">
    <property type="entry name" value="DNA primase core"/>
    <property type="match status" value="1"/>
</dbReference>
<feature type="zinc finger region" description="CHC2-type" evidence="12">
    <location>
        <begin position="38"/>
        <end position="62"/>
    </location>
</feature>
<dbReference type="PIRSF" id="PIRSF002811">
    <property type="entry name" value="DnaG"/>
    <property type="match status" value="1"/>
</dbReference>
<evidence type="ECO:0000256" key="1">
    <source>
        <dbReference type="ARBA" id="ARBA00022478"/>
    </source>
</evidence>
<dbReference type="InterPro" id="IPR013264">
    <property type="entry name" value="DNAG_N"/>
</dbReference>
<comment type="caution">
    <text evidence="15">The sequence shown here is derived from an EMBL/GenBank/DDBJ whole genome shotgun (WGS) entry which is preliminary data.</text>
</comment>
<dbReference type="Pfam" id="PF01807">
    <property type="entry name" value="Zn_ribbon_DnaG"/>
    <property type="match status" value="1"/>
</dbReference>
<evidence type="ECO:0000313" key="15">
    <source>
        <dbReference type="EMBL" id="MFD2829473.1"/>
    </source>
</evidence>
<dbReference type="Gene3D" id="3.90.980.10">
    <property type="entry name" value="DNA primase, catalytic core, N-terminal domain"/>
    <property type="match status" value="1"/>
</dbReference>
<proteinExistence type="inferred from homology"/>
<dbReference type="EMBL" id="JBHUOQ010000001">
    <property type="protein sequence ID" value="MFD2829473.1"/>
    <property type="molecule type" value="Genomic_DNA"/>
</dbReference>
<sequence>MRVPDETVNKVKNGTDIVELVSSYVKLEKRGRNYVGLCPFHNEKTPSFSVSPDKQICHCFGCKKGGNVFQFLMEIESLNFSEAVKKLGEPLGVSITTEESRVDESDMTLIKMHEYLTDLYHHVLMHTNEGEEALKYLTDRGFSADIIKKEKIGITPNMRDFTKNALLNQNFSMESAYQAGLVSRNEENFSYYDRFVSRIMIPIKNHQNYIVGYTARSLDGSEPKYLNTPETPVFQKRELLFNLSDARKFIRKQDEIILMEGHLDVIKVKMTDVQNIVGLMGTALSGENINLIKRLASNVTLMFDSDNAGRKAATSVGETLLFEGLNVFIIQLPEGEDPDEYIEKHGREKFEQLVQKQKRHFVHFQADHLLDESMENDLSYTQNLNKLINYLKYVPGNTLKERIITHISDSYKVSKEHILSSIPSQTENVNYFEPPAEPQMKIALSTREKKERYFLKALSRDKSLFIQFKDEVSTEVLTSPTYYGIFKGLCTYYEKFEDYDVSMINQYVSEECFEALLDLDSIKIHDDVSKDELNDYLGDLSGIRNSTRDKQLIYLQLKEAEQSNDVDRQIELMQKLVEINSRHKK</sequence>
<evidence type="ECO:0000256" key="13">
    <source>
        <dbReference type="PIRNR" id="PIRNR002811"/>
    </source>
</evidence>
<dbReference type="NCBIfam" id="TIGR01391">
    <property type="entry name" value="dnaG"/>
    <property type="match status" value="1"/>
</dbReference>
<dbReference type="InterPro" id="IPR006171">
    <property type="entry name" value="TOPRIM_dom"/>
</dbReference>
<keyword evidence="1 12" id="KW-0240">DNA-directed RNA polymerase</keyword>
<evidence type="ECO:0000259" key="14">
    <source>
        <dbReference type="PROSITE" id="PS50880"/>
    </source>
</evidence>
<evidence type="ECO:0000256" key="4">
    <source>
        <dbReference type="ARBA" id="ARBA00022695"/>
    </source>
</evidence>
<dbReference type="PROSITE" id="PS50880">
    <property type="entry name" value="TOPRIM"/>
    <property type="match status" value="1"/>
</dbReference>
<evidence type="ECO:0000256" key="7">
    <source>
        <dbReference type="ARBA" id="ARBA00022771"/>
    </source>
</evidence>
<keyword evidence="2 12" id="KW-0639">Primosome</keyword>
<gene>
    <name evidence="12 15" type="primary">dnaG</name>
    <name evidence="15" type="ORF">ACFSX4_03270</name>
</gene>
<dbReference type="Proteomes" id="UP001597519">
    <property type="component" value="Unassembled WGS sequence"/>
</dbReference>
<evidence type="ECO:0000256" key="12">
    <source>
        <dbReference type="HAMAP-Rule" id="MF_00974"/>
    </source>
</evidence>
<dbReference type="HAMAP" id="MF_00974">
    <property type="entry name" value="DNA_primase_DnaG"/>
    <property type="match status" value="1"/>
</dbReference>
<dbReference type="SMART" id="SM00400">
    <property type="entry name" value="ZnF_CHCC"/>
    <property type="match status" value="1"/>
</dbReference>
<dbReference type="Gene3D" id="3.90.580.10">
    <property type="entry name" value="Zinc finger, CHC2-type domain"/>
    <property type="match status" value="1"/>
</dbReference>
<evidence type="ECO:0000256" key="2">
    <source>
        <dbReference type="ARBA" id="ARBA00022515"/>
    </source>
</evidence>
<keyword evidence="9" id="KW-0460">Magnesium</keyword>
<feature type="domain" description="Toprim" evidence="14">
    <location>
        <begin position="254"/>
        <end position="335"/>
    </location>
</feature>
<dbReference type="InterPro" id="IPR030846">
    <property type="entry name" value="DnaG_bac"/>
</dbReference>
<evidence type="ECO:0000256" key="11">
    <source>
        <dbReference type="ARBA" id="ARBA00023163"/>
    </source>
</evidence>
<keyword evidence="7 12" id="KW-0863">Zinc-finger</keyword>
<keyword evidence="16" id="KW-1185">Reference proteome</keyword>
<organism evidence="15 16">
    <name type="scientific">Corticicoccus populi</name>
    <dbReference type="NCBI Taxonomy" id="1812821"/>
    <lineage>
        <taxon>Bacteria</taxon>
        <taxon>Bacillati</taxon>
        <taxon>Bacillota</taxon>
        <taxon>Bacilli</taxon>
        <taxon>Bacillales</taxon>
        <taxon>Staphylococcaceae</taxon>
        <taxon>Corticicoccus</taxon>
    </lineage>
</organism>
<dbReference type="SMART" id="SM00493">
    <property type="entry name" value="TOPRIM"/>
    <property type="match status" value="1"/>
</dbReference>
<evidence type="ECO:0000256" key="6">
    <source>
        <dbReference type="ARBA" id="ARBA00022723"/>
    </source>
</evidence>
<comment type="catalytic activity">
    <reaction evidence="12">
        <text>ssDNA + n NTP = ssDNA/pppN(pN)n-1 hybrid + (n-1) diphosphate.</text>
        <dbReference type="EC" id="2.7.7.101"/>
    </reaction>
</comment>
<keyword evidence="6 12" id="KW-0479">Metal-binding</keyword>
<evidence type="ECO:0000256" key="9">
    <source>
        <dbReference type="ARBA" id="ARBA00022842"/>
    </source>
</evidence>
<evidence type="ECO:0000313" key="16">
    <source>
        <dbReference type="Proteomes" id="UP001597519"/>
    </source>
</evidence>
<comment type="similarity">
    <text evidence="12 13">Belongs to the DnaG primase family.</text>
</comment>
<accession>A0ABW5WT70</accession>
<dbReference type="Gene3D" id="3.40.1360.10">
    <property type="match status" value="1"/>
</dbReference>
<dbReference type="RefSeq" id="WP_377771500.1">
    <property type="nucleotide sequence ID" value="NZ_JBHUOQ010000001.1"/>
</dbReference>
<protein>
    <recommendedName>
        <fullName evidence="12 13">DNA primase</fullName>
        <ecNumber evidence="12">2.7.7.101</ecNumber>
    </recommendedName>
</protein>
<dbReference type="InterPro" id="IPR050219">
    <property type="entry name" value="DnaG_primase"/>
</dbReference>
<evidence type="ECO:0000256" key="5">
    <source>
        <dbReference type="ARBA" id="ARBA00022705"/>
    </source>
</evidence>
<dbReference type="InterPro" id="IPR002694">
    <property type="entry name" value="Znf_CHC2"/>
</dbReference>
<dbReference type="InterPro" id="IPR006295">
    <property type="entry name" value="DNA_primase_DnaG"/>
</dbReference>
<dbReference type="Gene3D" id="1.20.50.20">
    <property type="entry name" value="DnaG, RNA polymerase domain, helical bundle"/>
    <property type="match status" value="1"/>
</dbReference>
<dbReference type="Pfam" id="PF08275">
    <property type="entry name" value="DNAG_N"/>
    <property type="match status" value="1"/>
</dbReference>
<dbReference type="InterPro" id="IPR037068">
    <property type="entry name" value="DNA_primase_core_N_sf"/>
</dbReference>
<dbReference type="PANTHER" id="PTHR30313:SF2">
    <property type="entry name" value="DNA PRIMASE"/>
    <property type="match status" value="1"/>
</dbReference>
<dbReference type="CDD" id="cd03364">
    <property type="entry name" value="TOPRIM_DnaG_primases"/>
    <property type="match status" value="1"/>
</dbReference>
<evidence type="ECO:0000256" key="10">
    <source>
        <dbReference type="ARBA" id="ARBA00023125"/>
    </source>
</evidence>
<keyword evidence="4 12" id="KW-0548">Nucleotidyltransferase</keyword>
<keyword evidence="8 12" id="KW-0862">Zinc</keyword>
<keyword evidence="3 12" id="KW-0808">Transferase</keyword>
<evidence type="ECO:0000256" key="3">
    <source>
        <dbReference type="ARBA" id="ARBA00022679"/>
    </source>
</evidence>
<comment type="cofactor">
    <cofactor evidence="12 13">
        <name>Zn(2+)</name>
        <dbReference type="ChEBI" id="CHEBI:29105"/>
    </cofactor>
    <text evidence="12 13">Binds 1 zinc ion per monomer.</text>
</comment>
<keyword evidence="5 12" id="KW-0235">DNA replication</keyword>
<dbReference type="EC" id="2.7.7.101" evidence="12"/>
<keyword evidence="10 12" id="KW-0238">DNA-binding</keyword>
<dbReference type="InterPro" id="IPR036977">
    <property type="entry name" value="DNA_primase_Znf_CHC2"/>
</dbReference>
<dbReference type="InterPro" id="IPR034151">
    <property type="entry name" value="TOPRIM_DnaG_bac"/>
</dbReference>
<dbReference type="Pfam" id="PF13155">
    <property type="entry name" value="Toprim_2"/>
    <property type="match status" value="1"/>
</dbReference>
<comment type="subunit">
    <text evidence="12">Monomer. Interacts with DnaB.</text>
</comment>
<reference evidence="16" key="1">
    <citation type="journal article" date="2019" name="Int. J. Syst. Evol. Microbiol.">
        <title>The Global Catalogue of Microorganisms (GCM) 10K type strain sequencing project: providing services to taxonomists for standard genome sequencing and annotation.</title>
        <authorList>
            <consortium name="The Broad Institute Genomics Platform"/>
            <consortium name="The Broad Institute Genome Sequencing Center for Infectious Disease"/>
            <person name="Wu L."/>
            <person name="Ma J."/>
        </authorList>
    </citation>
    <scope>NUCLEOTIDE SEQUENCE [LARGE SCALE GENOMIC DNA]</scope>
    <source>
        <strain evidence="16">KCTC 33575</strain>
    </source>
</reference>
<evidence type="ECO:0000256" key="8">
    <source>
        <dbReference type="ARBA" id="ARBA00022833"/>
    </source>
</evidence>
<keyword evidence="11 12" id="KW-0804">Transcription</keyword>
<dbReference type="SUPFAM" id="SSF57783">
    <property type="entry name" value="Zinc beta-ribbon"/>
    <property type="match status" value="1"/>
</dbReference>
<comment type="function">
    <text evidence="12 13">RNA polymerase that catalyzes the synthesis of short RNA molecules used as primers for DNA polymerase during DNA replication.</text>
</comment>
<name>A0ABW5WT70_9STAP</name>
<dbReference type="Gene3D" id="1.10.860.10">
    <property type="entry name" value="DNAb Helicase, Chain A"/>
    <property type="match status" value="1"/>
</dbReference>
<dbReference type="PANTHER" id="PTHR30313">
    <property type="entry name" value="DNA PRIMASE"/>
    <property type="match status" value="1"/>
</dbReference>